<dbReference type="InterPro" id="IPR008906">
    <property type="entry name" value="HATC_C_dom"/>
</dbReference>
<comment type="caution">
    <text evidence="2">The sequence shown here is derived from an EMBL/GenBank/DDBJ whole genome shotgun (WGS) entry which is preliminary data.</text>
</comment>
<dbReference type="InterPro" id="IPR055298">
    <property type="entry name" value="AtLOH3-like"/>
</dbReference>
<dbReference type="AlphaFoldDB" id="A0A5N6NMY0"/>
<dbReference type="GO" id="GO:0046983">
    <property type="term" value="F:protein dimerization activity"/>
    <property type="evidence" value="ECO:0007669"/>
    <property type="project" value="InterPro"/>
</dbReference>
<gene>
    <name evidence="2" type="ORF">E3N88_19347</name>
</gene>
<dbReference type="PANTHER" id="PTHR11697:SF230">
    <property type="entry name" value="ZINC FINGER, MYM DOMAIN CONTAINING 1"/>
    <property type="match status" value="1"/>
</dbReference>
<sequence>MPDMTSPYTSTRYRPPKKDLHVTFENYYRVDLFKSILDKQLHELNSRFNEDAMKLLSLSSSLVSNEIIIDQICLLVEKFYRTDFNDQDMLHLRYQFELFNIEKSNNTKLSVVSTLSDLCRSLAETQKNETYYLVDRVIRLILTLPVSTATTERGFSAMKIFKNRLRNKMYDEYLANSLVIYIEKEIAEKFDSEYIIDEFKSLKGRRAEL</sequence>
<dbReference type="EMBL" id="SZYD01000010">
    <property type="protein sequence ID" value="KAD4982676.1"/>
    <property type="molecule type" value="Genomic_DNA"/>
</dbReference>
<organism evidence="2 3">
    <name type="scientific">Mikania micrantha</name>
    <name type="common">bitter vine</name>
    <dbReference type="NCBI Taxonomy" id="192012"/>
    <lineage>
        <taxon>Eukaryota</taxon>
        <taxon>Viridiplantae</taxon>
        <taxon>Streptophyta</taxon>
        <taxon>Embryophyta</taxon>
        <taxon>Tracheophyta</taxon>
        <taxon>Spermatophyta</taxon>
        <taxon>Magnoliopsida</taxon>
        <taxon>eudicotyledons</taxon>
        <taxon>Gunneridae</taxon>
        <taxon>Pentapetalae</taxon>
        <taxon>asterids</taxon>
        <taxon>campanulids</taxon>
        <taxon>Asterales</taxon>
        <taxon>Asteraceae</taxon>
        <taxon>Asteroideae</taxon>
        <taxon>Heliantheae alliance</taxon>
        <taxon>Eupatorieae</taxon>
        <taxon>Mikania</taxon>
    </lineage>
</organism>
<evidence type="ECO:0000313" key="2">
    <source>
        <dbReference type="EMBL" id="KAD4982676.1"/>
    </source>
</evidence>
<feature type="domain" description="HAT C-terminal dimerisation" evidence="1">
    <location>
        <begin position="126"/>
        <end position="185"/>
    </location>
</feature>
<evidence type="ECO:0000259" key="1">
    <source>
        <dbReference type="Pfam" id="PF05699"/>
    </source>
</evidence>
<dbReference type="Pfam" id="PF05699">
    <property type="entry name" value="Dimer_Tnp_hAT"/>
    <property type="match status" value="1"/>
</dbReference>
<dbReference type="PANTHER" id="PTHR11697">
    <property type="entry name" value="GENERAL TRANSCRIPTION FACTOR 2-RELATED ZINC FINGER PROTEIN"/>
    <property type="match status" value="1"/>
</dbReference>
<dbReference type="OrthoDB" id="118159at2759"/>
<protein>
    <recommendedName>
        <fullName evidence="1">HAT C-terminal dimerisation domain-containing protein</fullName>
    </recommendedName>
</protein>
<reference evidence="2 3" key="1">
    <citation type="submission" date="2019-05" db="EMBL/GenBank/DDBJ databases">
        <title>Mikania micrantha, genome provides insights into the molecular mechanism of rapid growth.</title>
        <authorList>
            <person name="Liu B."/>
        </authorList>
    </citation>
    <scope>NUCLEOTIDE SEQUENCE [LARGE SCALE GENOMIC DNA]</scope>
    <source>
        <strain evidence="2">NLD-2019</strain>
        <tissue evidence="2">Leaf</tissue>
    </source>
</reference>
<proteinExistence type="predicted"/>
<evidence type="ECO:0000313" key="3">
    <source>
        <dbReference type="Proteomes" id="UP000326396"/>
    </source>
</evidence>
<accession>A0A5N6NMY0</accession>
<dbReference type="Proteomes" id="UP000326396">
    <property type="component" value="Linkage Group LG18"/>
</dbReference>
<keyword evidence="3" id="KW-1185">Reference proteome</keyword>
<name>A0A5N6NMY0_9ASTR</name>